<keyword evidence="4 7" id="KW-1133">Transmembrane helix</keyword>
<keyword evidence="6 7" id="KW-0472">Membrane</keyword>
<keyword evidence="5" id="KW-0040">ANK repeat</keyword>
<dbReference type="PANTHER" id="PTHR24186">
    <property type="entry name" value="PROTEIN PHOSPHATASE 1 REGULATORY SUBUNIT"/>
    <property type="match status" value="1"/>
</dbReference>
<evidence type="ECO:0000256" key="6">
    <source>
        <dbReference type="ARBA" id="ARBA00023136"/>
    </source>
</evidence>
<dbReference type="AlphaFoldDB" id="A0A5J9UQA3"/>
<dbReference type="InterPro" id="IPR036770">
    <property type="entry name" value="Ankyrin_rpt-contain_sf"/>
</dbReference>
<dbReference type="SMART" id="SM00248">
    <property type="entry name" value="ANK"/>
    <property type="match status" value="9"/>
</dbReference>
<dbReference type="Pfam" id="PF12796">
    <property type="entry name" value="Ank_2"/>
    <property type="match status" value="3"/>
</dbReference>
<keyword evidence="10" id="KW-1185">Reference proteome</keyword>
<feature type="domain" description="PGG" evidence="8">
    <location>
        <begin position="407"/>
        <end position="513"/>
    </location>
</feature>
<dbReference type="OrthoDB" id="303876at2759"/>
<evidence type="ECO:0000256" key="1">
    <source>
        <dbReference type="ARBA" id="ARBA00004141"/>
    </source>
</evidence>
<evidence type="ECO:0000313" key="10">
    <source>
        <dbReference type="Proteomes" id="UP000324897"/>
    </source>
</evidence>
<reference evidence="9 10" key="1">
    <citation type="journal article" date="2019" name="Sci. Rep.">
        <title>A high-quality genome of Eragrostis curvula grass provides insights into Poaceae evolution and supports new strategies to enhance forage quality.</title>
        <authorList>
            <person name="Carballo J."/>
            <person name="Santos B.A.C.M."/>
            <person name="Zappacosta D."/>
            <person name="Garbus I."/>
            <person name="Selva J.P."/>
            <person name="Gallo C.A."/>
            <person name="Diaz A."/>
            <person name="Albertini E."/>
            <person name="Caccamo M."/>
            <person name="Echenique V."/>
        </authorList>
    </citation>
    <scope>NUCLEOTIDE SEQUENCE [LARGE SCALE GENOMIC DNA]</scope>
    <source>
        <strain evidence="10">cv. Victoria</strain>
        <tissue evidence="9">Leaf</tissue>
    </source>
</reference>
<evidence type="ECO:0000256" key="2">
    <source>
        <dbReference type="ARBA" id="ARBA00022692"/>
    </source>
</evidence>
<dbReference type="PANTHER" id="PTHR24186:SF54">
    <property type="entry name" value="PGG DOMAIN-CONTAINING PROTEIN"/>
    <property type="match status" value="1"/>
</dbReference>
<feature type="transmembrane region" description="Helical" evidence="7">
    <location>
        <begin position="450"/>
        <end position="474"/>
    </location>
</feature>
<name>A0A5J9UQA3_9POAL</name>
<dbReference type="InterPro" id="IPR026961">
    <property type="entry name" value="PGG_dom"/>
</dbReference>
<organism evidence="9 10">
    <name type="scientific">Eragrostis curvula</name>
    <name type="common">weeping love grass</name>
    <dbReference type="NCBI Taxonomy" id="38414"/>
    <lineage>
        <taxon>Eukaryota</taxon>
        <taxon>Viridiplantae</taxon>
        <taxon>Streptophyta</taxon>
        <taxon>Embryophyta</taxon>
        <taxon>Tracheophyta</taxon>
        <taxon>Spermatophyta</taxon>
        <taxon>Magnoliopsida</taxon>
        <taxon>Liliopsida</taxon>
        <taxon>Poales</taxon>
        <taxon>Poaceae</taxon>
        <taxon>PACMAD clade</taxon>
        <taxon>Chloridoideae</taxon>
        <taxon>Eragrostideae</taxon>
        <taxon>Eragrostidinae</taxon>
        <taxon>Eragrostis</taxon>
    </lineage>
</organism>
<keyword evidence="2 7" id="KW-0812">Transmembrane</keyword>
<gene>
    <name evidence="9" type="ORF">EJB05_28566</name>
</gene>
<evidence type="ECO:0000256" key="5">
    <source>
        <dbReference type="ARBA" id="ARBA00023043"/>
    </source>
</evidence>
<feature type="non-terminal residue" evidence="9">
    <location>
        <position position="1"/>
    </location>
</feature>
<dbReference type="GO" id="GO:0005886">
    <property type="term" value="C:plasma membrane"/>
    <property type="evidence" value="ECO:0007669"/>
    <property type="project" value="TreeGrafter"/>
</dbReference>
<comment type="caution">
    <text evidence="9">The sequence shown here is derived from an EMBL/GenBank/DDBJ whole genome shotgun (WGS) entry which is preliminary data.</text>
</comment>
<dbReference type="Gene3D" id="1.25.40.20">
    <property type="entry name" value="Ankyrin repeat-containing domain"/>
    <property type="match status" value="3"/>
</dbReference>
<feature type="transmembrane region" description="Helical" evidence="7">
    <location>
        <begin position="494"/>
        <end position="514"/>
    </location>
</feature>
<keyword evidence="3" id="KW-0677">Repeat</keyword>
<evidence type="ECO:0000259" key="8">
    <source>
        <dbReference type="Pfam" id="PF13962"/>
    </source>
</evidence>
<evidence type="ECO:0000256" key="7">
    <source>
        <dbReference type="SAM" id="Phobius"/>
    </source>
</evidence>
<dbReference type="Proteomes" id="UP000324897">
    <property type="component" value="Chromosome 2"/>
</dbReference>
<proteinExistence type="predicted"/>
<dbReference type="Gramene" id="TVU26039">
    <property type="protein sequence ID" value="TVU26039"/>
    <property type="gene ID" value="EJB05_28566"/>
</dbReference>
<evidence type="ECO:0000256" key="3">
    <source>
        <dbReference type="ARBA" id="ARBA00022737"/>
    </source>
</evidence>
<feature type="transmembrane region" description="Helical" evidence="7">
    <location>
        <begin position="408"/>
        <end position="430"/>
    </location>
</feature>
<accession>A0A5J9UQA3</accession>
<evidence type="ECO:0000256" key="4">
    <source>
        <dbReference type="ARBA" id="ARBA00022989"/>
    </source>
</evidence>
<dbReference type="InterPro" id="IPR002110">
    <property type="entry name" value="Ankyrin_rpt"/>
</dbReference>
<dbReference type="Pfam" id="PF13962">
    <property type="entry name" value="PGG"/>
    <property type="match status" value="1"/>
</dbReference>
<dbReference type="EMBL" id="RWGY01000013">
    <property type="protein sequence ID" value="TVU26039.1"/>
    <property type="molecule type" value="Genomic_DNA"/>
</dbReference>
<sequence length="521" mass="57463">MDRRLLIAAISGDAELMERLASDNPSVLLGTTPQRNTCLHISSVHGHELFCRRILELDRSLLTAINSNGETPLLAAVTSGHLPLASLFLEICLQQNLSAAVLTQDGEGFNALHHAIRSGHTDLAWDLIQAEPALSRAVNKYNESPMFIAVMRGFTDIVEKLLNTPDSANAGACGYNALHAAVKRGNSVIAKMIIERRPALAREENSMNHTPMNLAVIWNKVDVIRVLLEHDWSLGYTISRKGAPLLFAAAYRGHIGAAKELLSHCPDTPYSAANGRTCLHEAVCQGQVEFVKFILGYPQFQNLINMRDKDQKTALHHAVKSCNPNVVAALLVHRNIDLTMLASNSRAATWELHDVFKYAKTINWNEVYMRMLKADPDDATSLYNLHLRANETVTDEARNGIRSLTQTYTSSTSLVAILIATITFAAAFTLPGGYSNDTESQGLPVMARKLAFQAFLISDTLAMCSSLAVAFICVTARWEDLKFLLYYKSVTRKLMWFAYMVTTTAFATGLYTVLAQSPFCS</sequence>
<dbReference type="SUPFAM" id="SSF48403">
    <property type="entry name" value="Ankyrin repeat"/>
    <property type="match status" value="2"/>
</dbReference>
<evidence type="ECO:0000313" key="9">
    <source>
        <dbReference type="EMBL" id="TVU26039.1"/>
    </source>
</evidence>
<comment type="subcellular location">
    <subcellularLocation>
        <location evidence="1">Membrane</location>
        <topology evidence="1">Multi-pass membrane protein</topology>
    </subcellularLocation>
</comment>
<protein>
    <recommendedName>
        <fullName evidence="8">PGG domain-containing protein</fullName>
    </recommendedName>
</protein>
<dbReference type="FunFam" id="1.25.40.20:FF:000486">
    <property type="entry name" value="Ankyrin repeat family protein"/>
    <property type="match status" value="1"/>
</dbReference>